<dbReference type="InterPro" id="IPR013078">
    <property type="entry name" value="His_Pase_superF_clade-1"/>
</dbReference>
<gene>
    <name evidence="2" type="ORF">GCM10023168_19000</name>
</gene>
<comment type="caution">
    <text evidence="2">The sequence shown here is derived from an EMBL/GenBank/DDBJ whole genome shotgun (WGS) entry which is preliminary data.</text>
</comment>
<sequence>MVGMPPAAEPQGRLVLVRHGETEWSRTGRHTGRTDVPLTPAGERDARRLRARLDEFDLAVVRSSPLVRARRTAELAGFDPVADDDLVEWDYGAHEGRTTAQIREELGDPGWRVIADGVVPGETPGETIEEVAARTSRVLERVAGPLETRDVALFAHGHLLRVLAATYLRREPRFAAHLLLDAGGLCVLEHEHGVPAIRSWNDTGR</sequence>
<dbReference type="InterPro" id="IPR029033">
    <property type="entry name" value="His_PPase_superfam"/>
</dbReference>
<dbReference type="Pfam" id="PF00300">
    <property type="entry name" value="His_Phos_1"/>
    <property type="match status" value="1"/>
</dbReference>
<protein>
    <submittedName>
        <fullName evidence="2">Histidine phosphatase family protein</fullName>
    </submittedName>
</protein>
<dbReference type="Gene3D" id="3.40.50.1240">
    <property type="entry name" value="Phosphoglycerate mutase-like"/>
    <property type="match status" value="1"/>
</dbReference>
<evidence type="ECO:0000256" key="1">
    <source>
        <dbReference type="SAM" id="MobiDB-lite"/>
    </source>
</evidence>
<name>A0ABP8KF75_9MICO</name>
<dbReference type="CDD" id="cd07067">
    <property type="entry name" value="HP_PGM_like"/>
    <property type="match status" value="1"/>
</dbReference>
<evidence type="ECO:0000313" key="2">
    <source>
        <dbReference type="EMBL" id="GAA4405368.1"/>
    </source>
</evidence>
<dbReference type="Proteomes" id="UP001500945">
    <property type="component" value="Unassembled WGS sequence"/>
</dbReference>
<dbReference type="SMART" id="SM00855">
    <property type="entry name" value="PGAM"/>
    <property type="match status" value="1"/>
</dbReference>
<keyword evidence="3" id="KW-1185">Reference proteome</keyword>
<dbReference type="EMBL" id="BAABGM010000012">
    <property type="protein sequence ID" value="GAA4405368.1"/>
    <property type="molecule type" value="Genomic_DNA"/>
</dbReference>
<feature type="region of interest" description="Disordered" evidence="1">
    <location>
        <begin position="20"/>
        <end position="42"/>
    </location>
</feature>
<dbReference type="PANTHER" id="PTHR48100">
    <property type="entry name" value="BROAD-SPECIFICITY PHOSPHATASE YOR283W-RELATED"/>
    <property type="match status" value="1"/>
</dbReference>
<dbReference type="InterPro" id="IPR050275">
    <property type="entry name" value="PGM_Phosphatase"/>
</dbReference>
<reference evidence="3" key="1">
    <citation type="journal article" date="2019" name="Int. J. Syst. Evol. Microbiol.">
        <title>The Global Catalogue of Microorganisms (GCM) 10K type strain sequencing project: providing services to taxonomists for standard genome sequencing and annotation.</title>
        <authorList>
            <consortium name="The Broad Institute Genomics Platform"/>
            <consortium name="The Broad Institute Genome Sequencing Center for Infectious Disease"/>
            <person name="Wu L."/>
            <person name="Ma J."/>
        </authorList>
    </citation>
    <scope>NUCLEOTIDE SEQUENCE [LARGE SCALE GENOMIC DNA]</scope>
    <source>
        <strain evidence="3">JCM 17809</strain>
    </source>
</reference>
<dbReference type="SUPFAM" id="SSF53254">
    <property type="entry name" value="Phosphoglycerate mutase-like"/>
    <property type="match status" value="1"/>
</dbReference>
<proteinExistence type="predicted"/>
<dbReference type="PANTHER" id="PTHR48100:SF15">
    <property type="entry name" value="SEDOHEPTULOSE 1,7-BISPHOSPHATASE"/>
    <property type="match status" value="1"/>
</dbReference>
<accession>A0ABP8KF75</accession>
<evidence type="ECO:0000313" key="3">
    <source>
        <dbReference type="Proteomes" id="UP001500945"/>
    </source>
</evidence>
<organism evidence="2 3">
    <name type="scientific">Fodinibacter luteus</name>
    <dbReference type="NCBI Taxonomy" id="552064"/>
    <lineage>
        <taxon>Bacteria</taxon>
        <taxon>Bacillati</taxon>
        <taxon>Actinomycetota</taxon>
        <taxon>Actinomycetes</taxon>
        <taxon>Micrococcales</taxon>
        <taxon>Intrasporangiaceae</taxon>
        <taxon>Fodinibacter (ex Wang et al. 2009)</taxon>
    </lineage>
</organism>